<evidence type="ECO:0000313" key="2">
    <source>
        <dbReference type="EMBL" id="GLH67620.1"/>
    </source>
</evidence>
<dbReference type="EMBL" id="BSDC01000002">
    <property type="protein sequence ID" value="GLH67620.1"/>
    <property type="molecule type" value="Genomic_DNA"/>
</dbReference>
<dbReference type="SMART" id="SM00240">
    <property type="entry name" value="FHA"/>
    <property type="match status" value="1"/>
</dbReference>
<dbReference type="CDD" id="cd00060">
    <property type="entry name" value="FHA"/>
    <property type="match status" value="1"/>
</dbReference>
<dbReference type="Pfam" id="PF00498">
    <property type="entry name" value="FHA"/>
    <property type="match status" value="1"/>
</dbReference>
<accession>A0ABQ5PZS2</accession>
<gene>
    <name evidence="2" type="ORF">GETHED_19840</name>
</gene>
<dbReference type="InterPro" id="IPR050923">
    <property type="entry name" value="Cell_Proc_Reg/RNA_Proc"/>
</dbReference>
<keyword evidence="3" id="KW-1185">Reference proteome</keyword>
<dbReference type="PANTHER" id="PTHR23308">
    <property type="entry name" value="NUCLEAR INHIBITOR OF PROTEIN PHOSPHATASE-1"/>
    <property type="match status" value="1"/>
</dbReference>
<dbReference type="PROSITE" id="PS50006">
    <property type="entry name" value="FHA_DOMAIN"/>
    <property type="match status" value="1"/>
</dbReference>
<name>A0ABQ5PZS2_9BACT</name>
<dbReference type="InterPro" id="IPR000253">
    <property type="entry name" value="FHA_dom"/>
</dbReference>
<dbReference type="NCBIfam" id="TIGR02098">
    <property type="entry name" value="MJ0042_CXXC"/>
    <property type="match status" value="1"/>
</dbReference>
<sequence length="208" mass="22805">MIVVCPACQARFQYDDSRFGQARAKRFKCPKCAHLFEVANPATTMSLPPVQEEPLPPPPLTMPIPEQEPPNEATLASAFTTARRDRDSILVAAGIQQAGLPAGFKFSLAFLTGPQASTVQVLDRPVIVLGREEGDVITQDPETSRRHAVLEIRGDGTVWITDQDSTNGTQVNGERITGTVQLLSQQEFTCGNSTFMLLIRNTNEYPLH</sequence>
<dbReference type="RefSeq" id="WP_285608856.1">
    <property type="nucleotide sequence ID" value="NZ_BSDC01000002.1"/>
</dbReference>
<dbReference type="InterPro" id="IPR011723">
    <property type="entry name" value="Znf/thioredoxin_put"/>
</dbReference>
<dbReference type="SUPFAM" id="SSF49879">
    <property type="entry name" value="SMAD/FHA domain"/>
    <property type="match status" value="1"/>
</dbReference>
<dbReference type="Proteomes" id="UP001165044">
    <property type="component" value="Unassembled WGS sequence"/>
</dbReference>
<dbReference type="Pfam" id="PF13717">
    <property type="entry name" value="Zn_ribbon_4"/>
    <property type="match status" value="1"/>
</dbReference>
<dbReference type="Gene3D" id="2.60.200.20">
    <property type="match status" value="1"/>
</dbReference>
<feature type="domain" description="FHA" evidence="1">
    <location>
        <begin position="127"/>
        <end position="176"/>
    </location>
</feature>
<comment type="caution">
    <text evidence="2">The sequence shown here is derived from an EMBL/GenBank/DDBJ whole genome shotgun (WGS) entry which is preliminary data.</text>
</comment>
<reference evidence="2" key="1">
    <citation type="journal article" date="2023" name="Antonie Van Leeuwenhoek">
        <title>Mesoterricola silvestris gen. nov., sp. nov., Mesoterricola sediminis sp. nov., Geothrix oryzae sp. nov., Geothrix edaphica sp. nov., Geothrix rubra sp. nov., and Geothrix limicola sp. nov., six novel members of Acidobacteriota isolated from soils.</title>
        <authorList>
            <person name="Itoh H."/>
            <person name="Sugisawa Y."/>
            <person name="Mise K."/>
            <person name="Xu Z."/>
            <person name="Kuniyasu M."/>
            <person name="Ushijima N."/>
            <person name="Kawano K."/>
            <person name="Kobayashi E."/>
            <person name="Shiratori Y."/>
            <person name="Masuda Y."/>
            <person name="Senoo K."/>
        </authorList>
    </citation>
    <scope>NUCLEOTIDE SEQUENCE</scope>
    <source>
        <strain evidence="2">Red802</strain>
    </source>
</reference>
<evidence type="ECO:0000259" key="1">
    <source>
        <dbReference type="PROSITE" id="PS50006"/>
    </source>
</evidence>
<evidence type="ECO:0000313" key="3">
    <source>
        <dbReference type="Proteomes" id="UP001165044"/>
    </source>
</evidence>
<proteinExistence type="predicted"/>
<protein>
    <recommendedName>
        <fullName evidence="1">FHA domain-containing protein</fullName>
    </recommendedName>
</protein>
<organism evidence="2 3">
    <name type="scientific">Geothrix edaphica</name>
    <dbReference type="NCBI Taxonomy" id="2927976"/>
    <lineage>
        <taxon>Bacteria</taxon>
        <taxon>Pseudomonadati</taxon>
        <taxon>Acidobacteriota</taxon>
        <taxon>Holophagae</taxon>
        <taxon>Holophagales</taxon>
        <taxon>Holophagaceae</taxon>
        <taxon>Geothrix</taxon>
    </lineage>
</organism>
<dbReference type="InterPro" id="IPR008984">
    <property type="entry name" value="SMAD_FHA_dom_sf"/>
</dbReference>